<dbReference type="InterPro" id="IPR036390">
    <property type="entry name" value="WH_DNA-bd_sf"/>
</dbReference>
<dbReference type="SUPFAM" id="SSF46785">
    <property type="entry name" value="Winged helix' DNA-binding domain"/>
    <property type="match status" value="1"/>
</dbReference>
<dbReference type="CDD" id="cd00090">
    <property type="entry name" value="HTH_ARSR"/>
    <property type="match status" value="1"/>
</dbReference>
<dbReference type="AlphaFoldDB" id="A0A6A9QLQ0"/>
<dbReference type="Pfam" id="PF01022">
    <property type="entry name" value="HTH_5"/>
    <property type="match status" value="1"/>
</dbReference>
<dbReference type="RefSeq" id="WP_054838332.1">
    <property type="nucleotide sequence ID" value="NZ_BBBY01000007.1"/>
</dbReference>
<keyword evidence="3" id="KW-1185">Reference proteome</keyword>
<evidence type="ECO:0000313" key="3">
    <source>
        <dbReference type="Proteomes" id="UP000470772"/>
    </source>
</evidence>
<dbReference type="InterPro" id="IPR011991">
    <property type="entry name" value="ArsR-like_HTH"/>
</dbReference>
<evidence type="ECO:0000259" key="1">
    <source>
        <dbReference type="PROSITE" id="PS50987"/>
    </source>
</evidence>
<comment type="caution">
    <text evidence="2">The sequence shown here is derived from an EMBL/GenBank/DDBJ whole genome shotgun (WGS) entry which is preliminary data.</text>
</comment>
<sequence>MLVKMEELLENKGWDTRKKIIFELQNKPCTAYELAKKLDLNYSTVKYHIELLEKFGIISKKADKRKNIYVVTKNARSIEKYLKEEEPNFYDAK</sequence>
<gene>
    <name evidence="2" type="ORF">GC250_08495</name>
</gene>
<dbReference type="PANTHER" id="PTHR38600">
    <property type="entry name" value="TRANSCRIPTIONAL REGULATORY PROTEIN"/>
    <property type="match status" value="1"/>
</dbReference>
<protein>
    <submittedName>
        <fullName evidence="2">ArsR family transcriptional regulator</fullName>
    </submittedName>
</protein>
<dbReference type="PANTHER" id="PTHR38600:SF1">
    <property type="entry name" value="TRANSCRIPTIONAL REGULATORY PROTEIN"/>
    <property type="match status" value="1"/>
</dbReference>
<evidence type="ECO:0000313" key="2">
    <source>
        <dbReference type="EMBL" id="MUN29474.1"/>
    </source>
</evidence>
<feature type="domain" description="HTH arsR-type" evidence="1">
    <location>
        <begin position="1"/>
        <end position="93"/>
    </location>
</feature>
<accession>A0A6A9QLQ0</accession>
<dbReference type="GO" id="GO:0003700">
    <property type="term" value="F:DNA-binding transcription factor activity"/>
    <property type="evidence" value="ECO:0007669"/>
    <property type="project" value="InterPro"/>
</dbReference>
<reference evidence="2 3" key="1">
    <citation type="submission" date="2019-10" db="EMBL/GenBank/DDBJ databases">
        <title>Sequencing and Assembly of Multiple Reported Metal-Biooxidizing Members of the Extremely Thermoacidophilic Archaeal Family Sulfolobaceae.</title>
        <authorList>
            <person name="Counts J.A."/>
            <person name="Kelly R.M."/>
        </authorList>
    </citation>
    <scope>NUCLEOTIDE SEQUENCE [LARGE SCALE GENOMIC DNA]</scope>
    <source>
        <strain evidence="2 3">DSM 6482</strain>
    </source>
</reference>
<dbReference type="InterPro" id="IPR001845">
    <property type="entry name" value="HTH_ArsR_DNA-bd_dom"/>
</dbReference>
<organism evidence="2 3">
    <name type="scientific">Sulfuracidifex metallicus DSM 6482 = JCM 9184</name>
    <dbReference type="NCBI Taxonomy" id="523847"/>
    <lineage>
        <taxon>Archaea</taxon>
        <taxon>Thermoproteota</taxon>
        <taxon>Thermoprotei</taxon>
        <taxon>Sulfolobales</taxon>
        <taxon>Sulfolobaceae</taxon>
        <taxon>Sulfuracidifex</taxon>
    </lineage>
</organism>
<dbReference type="InterPro" id="IPR036388">
    <property type="entry name" value="WH-like_DNA-bd_sf"/>
</dbReference>
<proteinExistence type="predicted"/>
<dbReference type="Gene3D" id="1.10.10.10">
    <property type="entry name" value="Winged helix-like DNA-binding domain superfamily/Winged helix DNA-binding domain"/>
    <property type="match status" value="1"/>
</dbReference>
<dbReference type="EMBL" id="WGGD01000005">
    <property type="protein sequence ID" value="MUN29474.1"/>
    <property type="molecule type" value="Genomic_DNA"/>
</dbReference>
<name>A0A6A9QLQ0_SULME</name>
<dbReference type="PROSITE" id="PS50987">
    <property type="entry name" value="HTH_ARSR_2"/>
    <property type="match status" value="1"/>
</dbReference>
<dbReference type="Proteomes" id="UP000470772">
    <property type="component" value="Unassembled WGS sequence"/>
</dbReference>
<dbReference type="OrthoDB" id="35765at2157"/>